<evidence type="ECO:0000256" key="4">
    <source>
        <dbReference type="SAM" id="MobiDB-lite"/>
    </source>
</evidence>
<keyword evidence="5" id="KW-0812">Transmembrane</keyword>
<dbReference type="Gene3D" id="1.20.5.1930">
    <property type="match status" value="2"/>
</dbReference>
<feature type="transmembrane region" description="Helical" evidence="5">
    <location>
        <begin position="139"/>
        <end position="159"/>
    </location>
</feature>
<feature type="region of interest" description="Disordered" evidence="4">
    <location>
        <begin position="568"/>
        <end position="597"/>
    </location>
</feature>
<keyword evidence="8" id="KW-1185">Reference proteome</keyword>
<feature type="transmembrane region" description="Helical" evidence="5">
    <location>
        <begin position="260"/>
        <end position="280"/>
    </location>
</feature>
<feature type="transmembrane region" description="Helical" evidence="5">
    <location>
        <begin position="286"/>
        <end position="303"/>
    </location>
</feature>
<dbReference type="GO" id="GO:0016301">
    <property type="term" value="F:kinase activity"/>
    <property type="evidence" value="ECO:0007669"/>
    <property type="project" value="UniProtKB-KW"/>
</dbReference>
<evidence type="ECO:0000256" key="3">
    <source>
        <dbReference type="ARBA" id="ARBA00023012"/>
    </source>
</evidence>
<keyword evidence="5" id="KW-1133">Transmembrane helix</keyword>
<comment type="caution">
    <text evidence="7">The sequence shown here is derived from an EMBL/GenBank/DDBJ whole genome shotgun (WGS) entry which is preliminary data.</text>
</comment>
<evidence type="ECO:0000256" key="1">
    <source>
        <dbReference type="ARBA" id="ARBA00022679"/>
    </source>
</evidence>
<feature type="transmembrane region" description="Helical" evidence="5">
    <location>
        <begin position="348"/>
        <end position="365"/>
    </location>
</feature>
<dbReference type="CDD" id="cd16917">
    <property type="entry name" value="HATPase_UhpB-NarQ-NarX-like"/>
    <property type="match status" value="1"/>
</dbReference>
<dbReference type="Gene3D" id="3.30.565.10">
    <property type="entry name" value="Histidine kinase-like ATPase, C-terminal domain"/>
    <property type="match status" value="1"/>
</dbReference>
<organism evidence="7 8">
    <name type="scientific">Nonomuraea insulae</name>
    <dbReference type="NCBI Taxonomy" id="1616787"/>
    <lineage>
        <taxon>Bacteria</taxon>
        <taxon>Bacillati</taxon>
        <taxon>Actinomycetota</taxon>
        <taxon>Actinomycetes</taxon>
        <taxon>Streptosporangiales</taxon>
        <taxon>Streptosporangiaceae</taxon>
        <taxon>Nonomuraea</taxon>
    </lineage>
</organism>
<feature type="region of interest" description="Disordered" evidence="4">
    <location>
        <begin position="620"/>
        <end position="654"/>
    </location>
</feature>
<sequence length="654" mass="69847">MGRNADDLPLRLARGILWAAFGILFCIRVASGLDNGAGALGVLLPMASYPPLVALVVWRWSPAVRYGLLAAVVLLYCVPFLVVGELWDWVPWTLAAAVLCALPARFAWPLFVFIVAASGVGVLAFGYDLYPGYEGQVSVGYMIITADDGLILFGLSALVRAVEQLHGTREELARMALARERLRLDGELRDLLGGKLQVIAFRMRKAGQEGAQDARRDIQEGVALARRTLAEVRAMAGAYRADPPARMPPPIESIRLARRVLLAVLVVQCVLVVKLLAYLYPADWPALGFATALLAVIVILQMLPQSRAVLLAQSLLIVAPLAIFPDAWDRLLGILTGKLLLNLRPPRSWAVVGVVLAGHLTWFLYSIDGSAFVIDDLAAALSNFGGHIMIMWLVYCLGRLSGLATILERAQHELAEAAVRRERVRIAGDLHDVLGFSLSAVALKGEVAERLLHTDPARAGAETGALVSLVERALEELRSIADDAVELRLTAELDAAREVLGAAGIEVVAQCRTGSLPPEADTAVAAALRETVTNVLRHSQARRCEITVAGTEELVRLRVVNDGALSLARAEPATPSRPERHGSGLGSIARRTGGRLTAVRHPGGRFEVIAEFSVIRRGTPGVDGSAGKLTSDPAGLGGDPDGVHPIAGPQLGDG</sequence>
<feature type="transmembrane region" description="Helical" evidence="5">
    <location>
        <begin position="64"/>
        <end position="83"/>
    </location>
</feature>
<gene>
    <name evidence="7" type="ORF">ACFPZ3_12720</name>
</gene>
<dbReference type="InterPro" id="IPR011712">
    <property type="entry name" value="Sig_transdc_His_kin_sub3_dim/P"/>
</dbReference>
<reference evidence="8" key="1">
    <citation type="journal article" date="2019" name="Int. J. Syst. Evol. Microbiol.">
        <title>The Global Catalogue of Microorganisms (GCM) 10K type strain sequencing project: providing services to taxonomists for standard genome sequencing and annotation.</title>
        <authorList>
            <consortium name="The Broad Institute Genomics Platform"/>
            <consortium name="The Broad Institute Genome Sequencing Center for Infectious Disease"/>
            <person name="Wu L."/>
            <person name="Ma J."/>
        </authorList>
    </citation>
    <scope>NUCLEOTIDE SEQUENCE [LARGE SCALE GENOMIC DNA]</scope>
    <source>
        <strain evidence="8">CCUG 53903</strain>
    </source>
</reference>
<dbReference type="SUPFAM" id="SSF55874">
    <property type="entry name" value="ATPase domain of HSP90 chaperone/DNA topoisomerase II/histidine kinase"/>
    <property type="match status" value="1"/>
</dbReference>
<evidence type="ECO:0000259" key="6">
    <source>
        <dbReference type="Pfam" id="PF07730"/>
    </source>
</evidence>
<evidence type="ECO:0000313" key="7">
    <source>
        <dbReference type="EMBL" id="MFC5824714.1"/>
    </source>
</evidence>
<dbReference type="EMBL" id="JBHSPA010000016">
    <property type="protein sequence ID" value="MFC5824714.1"/>
    <property type="molecule type" value="Genomic_DNA"/>
</dbReference>
<evidence type="ECO:0000256" key="2">
    <source>
        <dbReference type="ARBA" id="ARBA00022777"/>
    </source>
</evidence>
<feature type="transmembrane region" description="Helical" evidence="5">
    <location>
        <begin position="37"/>
        <end position="57"/>
    </location>
</feature>
<proteinExistence type="predicted"/>
<keyword evidence="2 7" id="KW-0418">Kinase</keyword>
<feature type="domain" description="Signal transduction histidine kinase subgroup 3 dimerisation and phosphoacceptor" evidence="6">
    <location>
        <begin position="422"/>
        <end position="482"/>
    </location>
</feature>
<keyword evidence="3" id="KW-0902">Two-component regulatory system</keyword>
<accession>A0ABW1CHZ1</accession>
<dbReference type="InterPro" id="IPR050482">
    <property type="entry name" value="Sensor_HK_TwoCompSys"/>
</dbReference>
<feature type="transmembrane region" description="Helical" evidence="5">
    <location>
        <begin position="310"/>
        <end position="328"/>
    </location>
</feature>
<dbReference type="Proteomes" id="UP001596058">
    <property type="component" value="Unassembled WGS sequence"/>
</dbReference>
<protein>
    <submittedName>
        <fullName evidence="7">Sensor histidine kinase</fullName>
    </submittedName>
</protein>
<name>A0ABW1CHZ1_9ACTN</name>
<evidence type="ECO:0000256" key="5">
    <source>
        <dbReference type="SAM" id="Phobius"/>
    </source>
</evidence>
<dbReference type="PANTHER" id="PTHR24421:SF63">
    <property type="entry name" value="SENSOR HISTIDINE KINASE DESK"/>
    <property type="match status" value="1"/>
</dbReference>
<dbReference type="Pfam" id="PF07730">
    <property type="entry name" value="HisKA_3"/>
    <property type="match status" value="1"/>
</dbReference>
<dbReference type="PANTHER" id="PTHR24421">
    <property type="entry name" value="NITRATE/NITRITE SENSOR PROTEIN NARX-RELATED"/>
    <property type="match status" value="1"/>
</dbReference>
<dbReference type="InterPro" id="IPR036890">
    <property type="entry name" value="HATPase_C_sf"/>
</dbReference>
<feature type="transmembrane region" description="Helical" evidence="5">
    <location>
        <begin position="377"/>
        <end position="395"/>
    </location>
</feature>
<feature type="transmembrane region" description="Helical" evidence="5">
    <location>
        <begin position="110"/>
        <end position="127"/>
    </location>
</feature>
<keyword evidence="5" id="KW-0472">Membrane</keyword>
<feature type="transmembrane region" description="Helical" evidence="5">
    <location>
        <begin position="12"/>
        <end position="31"/>
    </location>
</feature>
<keyword evidence="1" id="KW-0808">Transferase</keyword>
<evidence type="ECO:0000313" key="8">
    <source>
        <dbReference type="Proteomes" id="UP001596058"/>
    </source>
</evidence>
<dbReference type="RefSeq" id="WP_379514236.1">
    <property type="nucleotide sequence ID" value="NZ_JBHSPA010000016.1"/>
</dbReference>